<feature type="compositionally biased region" description="Polar residues" evidence="1">
    <location>
        <begin position="552"/>
        <end position="562"/>
    </location>
</feature>
<sequence length="2206" mass="244991">MVLLHSVVYACILCIVFLHIGCTAEKSVKKPPCSKWICQDSINPFDIARNDAVDGLTYKKNLRTKASDMFHDISGNPDIKVISEVHDTGHYTSLCWTEITTITETKNGSKSAIREYAITFETPSDIPDKYLSKKPDLQLDGETVQYKIYDRDTKKSEVVNFTTISKSEDSVVRQNRKVLCGSGPIYTKEFMEWPHSDRKRVEIRVSPKRQNLVATDCVVLNATVETVSTPEPQEITEEQDETKETATGKPTEQSKIQSNVIKLVSDSTLKPPESEDISLPSKLTTRLGYSDYPERVHLEISTLSPLTQEVDVNKTPQDKSVSMLLLTTNTGSPRLPVKTEFTDVTQAFIETHSVPTVSHAEQERFSLPEKSDEIKVSLPVTQLPYGISTVTIYEKELQTSEDIKTPHLKTDLTPKDIINFRTSSITSTERKPEPEKPTTIVSDSHSTVLQDVPTIKSTTSVTFTQSKLSVSDETRSTPKTEERTVVTEKLSTLKPQEIQTTEKLSTKKQPGQTITEGDKQKEKLSTVEPTEAQTTEEQTVTVKTDSKKDEQVSTVEPTQAKTTAKYKEEVSTVTPPTEAQTTVLKTESKQREQLSTAKAPKIPTTFYTTYGVSQQQKLLTEKPLEVQTTGHVTEHTASKVTDLVQTEIPSTVKPPKEQTVTYATKDDEQTVTQSPVTEAITHSTRSEVSQPEGSLLTVLHSKVQITTNTAPAYKETVTDIKQEKQSTTKTTKPAVAEEIHSKKYTVIPTQTVEVHKSSKPDANKSSDESTTLHAETPRPLLELNVTKLPEYTIPDIDLNTLSIKEIPEDFTVSIPDLSGLVSDNDTILQINTDYYDDSSTPSGSDGKIETSVKIFVSDETRGTVNPQNLTSTKKPSVSITKKLRSQTLILSPPTRPPLEPDSQKAESPLVTVQDHKSQDGTPIKSTTTDVVSQSLPITLYSPSSQRILEQSKSLSEYLKRTDMISTSTPPDIDFTLTTVSQDFPNISQELYADKSKFTISPPEELSKLPETFFEDIISPSAVPEEPESPVSDDLLFKIPTIETFKDLNFTDIVPLENITTPSQITLQFNFTIKDVKPKVSYESASTKSITEITPDKSKSQQPADSVSVLDQVVTTEKDSSETEHTTTKAPSEFTPKQVNGTTKIVIIVPGKETEVVSKSTPANDSASTKLDDVTLTVPPSSKHIIPELPVNTTVRVVYKLQKKTPPRPLSVTPSSDYKTATTVSRETQPVPAVPTQLPHKSSKLDHSIESFNTLPTSLIYPRSTEQPFTQEFTVSSLTDENIEPEININIIPSHKESIPSEEVSVTSPSLSSFKPFNVTFFLSGNKSFPDFNVSASPLPEISSLPPYNVSILVPDNASVFSEIPDVNTSFRPFSTFPTFSSYNFTIFVPNNESVPDDIPDSDVSVKPPPPLPSYNVTIFVPSNQSVPSEIPDEASARPHPTLPTVSPYNITIFISGNQSVPSEIPNVNESVRPLPTIPTLSPYNVTIFALGNQSVFSEIPDVNVSIKPPKSPSLSPYNITIFVPSNVNASSEIPDVDVSVRPPLTFPTIHPYNFTIIIPSNKSVPSEMPTDNLSVKPPLTFPTISPYNITIFLSSNESVPSGVSVRTPPAFSTLPPKVLDEEKSEVPDFKVSVISPQKYSTVQPHNFTAPEVILQKHTISFKDKPLTTVTAFSKRIIDEEKSSVEPTAKPTFNYTEVTATPPAYPKVEETSSPSYIFDESSSTFDYSIPSEDLVSVSELPNETEYELVSGSPRVPEVTTQRPQFGKHKTITISNLPERTTFPDLQVVPTISQTPLDKKKLCNNTKQKILVKVKILMEHVIEEVDDGKLYRHTLPIMGIEKKTEFDISPKKIHPSVSNRKVNQDWNLFLDDLAKNFFFFNRNAVPQFNDLMYQHLNLNEPGYEYDGAVLGPEKTLSRMQRLRNLIGRCDHKINIIKQQNPKHITEFKLTRKPFSPFRNKHAINHKSGRRDFLNLPANASAKAGDDEHSDFYRFLINPPLVNKSSSVQVQLPTTVLKTPNRQLADRNVSKDDNLDQISLSLSQAGAPITYKGVPQSQYSAEIIQESPSSKESEEFNFMSYFSSPSNDEPITVNVETRTDSKVEASGTKKPKHKSDAQKKTRIKEDDTDKEKKLEVRLLQSSDNSMQTHSGLQGKEKVISNGTNSDNNSQLNSRESSENSPENRLIDFKDIINSLLDKLNSVLDKLTSR</sequence>
<feature type="compositionally biased region" description="Polar residues" evidence="1">
    <location>
        <begin position="571"/>
        <end position="585"/>
    </location>
</feature>
<feature type="region of interest" description="Disordered" evidence="1">
    <location>
        <begin position="421"/>
        <end position="445"/>
    </location>
</feature>
<feature type="compositionally biased region" description="Polar residues" evidence="1">
    <location>
        <begin position="494"/>
        <end position="515"/>
    </location>
</feature>
<feature type="compositionally biased region" description="Low complexity" evidence="1">
    <location>
        <begin position="526"/>
        <end position="543"/>
    </location>
</feature>
<reference evidence="3" key="1">
    <citation type="submission" date="2019-08" db="EMBL/GenBank/DDBJ databases">
        <title>The genome of the North American firefly Photinus pyralis.</title>
        <authorList>
            <consortium name="Photinus pyralis genome working group"/>
            <person name="Fallon T.R."/>
            <person name="Sander Lower S.E."/>
            <person name="Weng J.-K."/>
        </authorList>
    </citation>
    <scope>NUCLEOTIDE SEQUENCE</scope>
    <source>
        <strain evidence="3">TRF0915ILg1</strain>
        <tissue evidence="3">Whole body</tissue>
    </source>
</reference>
<dbReference type="OrthoDB" id="6784646at2759"/>
<evidence type="ECO:0000313" key="3">
    <source>
        <dbReference type="EMBL" id="KAF2897642.1"/>
    </source>
</evidence>
<feature type="region of interest" description="Disordered" evidence="1">
    <location>
        <begin position="494"/>
        <end position="596"/>
    </location>
</feature>
<feature type="compositionally biased region" description="Basic and acidic residues" evidence="1">
    <location>
        <begin position="753"/>
        <end position="767"/>
    </location>
</feature>
<feature type="compositionally biased region" description="Basic and acidic residues" evidence="1">
    <location>
        <begin position="2111"/>
        <end position="2133"/>
    </location>
</feature>
<name>A0A8K0GDB2_IGNLU</name>
<feature type="compositionally biased region" description="Polar residues" evidence="1">
    <location>
        <begin position="248"/>
        <end position="259"/>
    </location>
</feature>
<feature type="compositionally biased region" description="Polar residues" evidence="1">
    <location>
        <begin position="2157"/>
        <end position="2168"/>
    </location>
</feature>
<organism evidence="3 4">
    <name type="scientific">Ignelater luminosus</name>
    <name type="common">Cucubano</name>
    <name type="synonym">Pyrophorus luminosus</name>
    <dbReference type="NCBI Taxonomy" id="2038154"/>
    <lineage>
        <taxon>Eukaryota</taxon>
        <taxon>Metazoa</taxon>
        <taxon>Ecdysozoa</taxon>
        <taxon>Arthropoda</taxon>
        <taxon>Hexapoda</taxon>
        <taxon>Insecta</taxon>
        <taxon>Pterygota</taxon>
        <taxon>Neoptera</taxon>
        <taxon>Endopterygota</taxon>
        <taxon>Coleoptera</taxon>
        <taxon>Polyphaga</taxon>
        <taxon>Elateriformia</taxon>
        <taxon>Elateroidea</taxon>
        <taxon>Elateridae</taxon>
        <taxon>Agrypninae</taxon>
        <taxon>Pyrophorini</taxon>
        <taxon>Ignelater</taxon>
    </lineage>
</organism>
<feature type="region of interest" description="Disordered" evidence="1">
    <location>
        <begin position="1222"/>
        <end position="1242"/>
    </location>
</feature>
<gene>
    <name evidence="3" type="ORF">ILUMI_08532</name>
</gene>
<feature type="compositionally biased region" description="Polar residues" evidence="1">
    <location>
        <begin position="2077"/>
        <end position="2086"/>
    </location>
</feature>
<feature type="compositionally biased region" description="Basic and acidic residues" evidence="1">
    <location>
        <begin position="1115"/>
        <end position="1126"/>
    </location>
</feature>
<evidence type="ECO:0000256" key="2">
    <source>
        <dbReference type="SAM" id="SignalP"/>
    </source>
</evidence>
<feature type="compositionally biased region" description="Basic and acidic residues" evidence="1">
    <location>
        <begin position="470"/>
        <end position="485"/>
    </location>
</feature>
<protein>
    <submittedName>
        <fullName evidence="3">Uncharacterized protein</fullName>
    </submittedName>
</protein>
<proteinExistence type="predicted"/>
<dbReference type="Proteomes" id="UP000801492">
    <property type="component" value="Unassembled WGS sequence"/>
</dbReference>
<feature type="region of interest" description="Disordered" evidence="1">
    <location>
        <begin position="466"/>
        <end position="485"/>
    </location>
</feature>
<feature type="region of interest" description="Disordered" evidence="1">
    <location>
        <begin position="228"/>
        <end position="259"/>
    </location>
</feature>
<feature type="region of interest" description="Disordered" evidence="1">
    <location>
        <begin position="752"/>
        <end position="778"/>
    </location>
</feature>
<accession>A0A8K0GDB2</accession>
<feature type="chain" id="PRO_5035420387" evidence="2">
    <location>
        <begin position="25"/>
        <end position="2206"/>
    </location>
</feature>
<feature type="compositionally biased region" description="Low complexity" evidence="1">
    <location>
        <begin position="2169"/>
        <end position="2180"/>
    </location>
</feature>
<comment type="caution">
    <text evidence="3">The sequence shown here is derived from an EMBL/GenBank/DDBJ whole genome shotgun (WGS) entry which is preliminary data.</text>
</comment>
<keyword evidence="4" id="KW-1185">Reference proteome</keyword>
<keyword evidence="2" id="KW-0732">Signal</keyword>
<evidence type="ECO:0000313" key="4">
    <source>
        <dbReference type="Proteomes" id="UP000801492"/>
    </source>
</evidence>
<feature type="signal peptide" evidence="2">
    <location>
        <begin position="1"/>
        <end position="24"/>
    </location>
</feature>
<evidence type="ECO:0000256" key="1">
    <source>
        <dbReference type="SAM" id="MobiDB-lite"/>
    </source>
</evidence>
<feature type="compositionally biased region" description="Polar residues" evidence="1">
    <location>
        <begin position="2136"/>
        <end position="2148"/>
    </location>
</feature>
<feature type="region of interest" description="Disordered" evidence="1">
    <location>
        <begin position="1083"/>
        <end position="1135"/>
    </location>
</feature>
<feature type="region of interest" description="Disordered" evidence="1">
    <location>
        <begin position="2077"/>
        <end position="2180"/>
    </location>
</feature>
<dbReference type="EMBL" id="VTPC01003995">
    <property type="protein sequence ID" value="KAF2897642.1"/>
    <property type="molecule type" value="Genomic_DNA"/>
</dbReference>
<feature type="compositionally biased region" description="Basic and acidic residues" evidence="1">
    <location>
        <begin position="516"/>
        <end position="525"/>
    </location>
</feature>
<feature type="region of interest" description="Disordered" evidence="1">
    <location>
        <begin position="884"/>
        <end position="927"/>
    </location>
</feature>